<gene>
    <name evidence="1" type="ORF">SDC9_185079</name>
</gene>
<organism evidence="1">
    <name type="scientific">bioreactor metagenome</name>
    <dbReference type="NCBI Taxonomy" id="1076179"/>
    <lineage>
        <taxon>unclassified sequences</taxon>
        <taxon>metagenomes</taxon>
        <taxon>ecological metagenomes</taxon>
    </lineage>
</organism>
<sequence>MLADFDHLDKFGRIAVEIDHVARFLGRLGSGIHGDTDIGLRQRRSVVGAVAHHGHQTAQRLFAADVSEFVLGSGFGDKIIHPGFPGDGFGGQRVVAGDHHHPQSHGAQPGKAVLNAGFQNIGKSYNA</sequence>
<reference evidence="1" key="1">
    <citation type="submission" date="2019-08" db="EMBL/GenBank/DDBJ databases">
        <authorList>
            <person name="Kucharzyk K."/>
            <person name="Murdoch R.W."/>
            <person name="Higgins S."/>
            <person name="Loffler F."/>
        </authorList>
    </citation>
    <scope>NUCLEOTIDE SEQUENCE</scope>
</reference>
<accession>A0A645HH89</accession>
<dbReference type="AlphaFoldDB" id="A0A645HH89"/>
<dbReference type="EMBL" id="VSSQ01092279">
    <property type="protein sequence ID" value="MPN37559.1"/>
    <property type="molecule type" value="Genomic_DNA"/>
</dbReference>
<proteinExistence type="predicted"/>
<name>A0A645HH89_9ZZZZ</name>
<evidence type="ECO:0000313" key="1">
    <source>
        <dbReference type="EMBL" id="MPN37559.1"/>
    </source>
</evidence>
<protein>
    <submittedName>
        <fullName evidence="1">Uncharacterized protein</fullName>
    </submittedName>
</protein>
<comment type="caution">
    <text evidence="1">The sequence shown here is derived from an EMBL/GenBank/DDBJ whole genome shotgun (WGS) entry which is preliminary data.</text>
</comment>